<evidence type="ECO:0000256" key="1">
    <source>
        <dbReference type="SAM" id="Phobius"/>
    </source>
</evidence>
<protein>
    <submittedName>
        <fullName evidence="3">Pilus assembly protein TadG-related protein</fullName>
    </submittedName>
</protein>
<feature type="domain" description="Putative Flp pilus-assembly TadG-like N-terminal" evidence="2">
    <location>
        <begin position="20"/>
        <end position="67"/>
    </location>
</feature>
<dbReference type="InterPro" id="IPR028087">
    <property type="entry name" value="Tad_N"/>
</dbReference>
<name>A0ABW7L8Q0_9BURK</name>
<comment type="caution">
    <text evidence="3">The sequence shown here is derived from an EMBL/GenBank/DDBJ whole genome shotgun (WGS) entry which is preliminary data.</text>
</comment>
<sequence length="425" mass="43770">MNRAARYPKLTRRSLHRQRGAVAIIVGLSLAVMIGFVGLALDLGKLYVTRSELQNSADACALSAARDLTSAISLSVAEADGIAAGHLNFVFFQKKSVQMSTNANVTFSDSLTNPFLTKDAVATPANIKYVQCTATLSSIAHWFIEVLNVLPGTKLANAAEVSASAIATVGGGQTTCAIPVFVCRAAAASPYKVGDWISSLSGSSTTYGPGNFGWAALDGSTNETTIANELSGNTCNITSPQDLSTPGKMSAALRAWNTRFGVYTNGANGSSGQPDFTGYAYVGPNYGPPGTPGIKGDAYTQFVADRASFKPYQGDGAPPSGSGIATNGTATASNYSTYGGDRRLALAPEGDCSTLQGSSHKLHVTQWDCVLMLDPVPFSPGKSSGAVVAHLEYLGSSVSGNNPCATHGLPGSGSASGTQVPMLVQ</sequence>
<accession>A0ABW7L8Q0</accession>
<evidence type="ECO:0000313" key="3">
    <source>
        <dbReference type="EMBL" id="MFH5253910.1"/>
    </source>
</evidence>
<evidence type="ECO:0000259" key="2">
    <source>
        <dbReference type="Pfam" id="PF13400"/>
    </source>
</evidence>
<keyword evidence="1" id="KW-0472">Membrane</keyword>
<keyword evidence="1" id="KW-0812">Transmembrane</keyword>
<reference evidence="3 4" key="1">
    <citation type="submission" date="2024-10" db="EMBL/GenBank/DDBJ databases">
        <title>Burkholderia semiarida in Mexico.</title>
        <authorList>
            <person name="Estrada P."/>
        </authorList>
    </citation>
    <scope>NUCLEOTIDE SEQUENCE [LARGE SCALE GENOMIC DNA]</scope>
    <source>
        <strain evidence="3 4">CLM7-1</strain>
    </source>
</reference>
<gene>
    <name evidence="3" type="ORF">ACGTRS_22030</name>
</gene>
<keyword evidence="4" id="KW-1185">Reference proteome</keyword>
<evidence type="ECO:0000313" key="4">
    <source>
        <dbReference type="Proteomes" id="UP001609186"/>
    </source>
</evidence>
<proteinExistence type="predicted"/>
<keyword evidence="1" id="KW-1133">Transmembrane helix</keyword>
<dbReference type="Proteomes" id="UP001609186">
    <property type="component" value="Unassembled WGS sequence"/>
</dbReference>
<dbReference type="EMBL" id="JBIMPM010000028">
    <property type="protein sequence ID" value="MFH5253910.1"/>
    <property type="molecule type" value="Genomic_DNA"/>
</dbReference>
<dbReference type="RefSeq" id="WP_395130221.1">
    <property type="nucleotide sequence ID" value="NZ_JBIMPM010000028.1"/>
</dbReference>
<feature type="transmembrane region" description="Helical" evidence="1">
    <location>
        <begin position="21"/>
        <end position="41"/>
    </location>
</feature>
<dbReference type="Pfam" id="PF13400">
    <property type="entry name" value="Tad"/>
    <property type="match status" value="1"/>
</dbReference>
<organism evidence="3 4">
    <name type="scientific">Burkholderia semiarida</name>
    <dbReference type="NCBI Taxonomy" id="2843303"/>
    <lineage>
        <taxon>Bacteria</taxon>
        <taxon>Pseudomonadati</taxon>
        <taxon>Pseudomonadota</taxon>
        <taxon>Betaproteobacteria</taxon>
        <taxon>Burkholderiales</taxon>
        <taxon>Burkholderiaceae</taxon>
        <taxon>Burkholderia</taxon>
        <taxon>Burkholderia cepacia complex</taxon>
    </lineage>
</organism>